<proteinExistence type="predicted"/>
<protein>
    <recommendedName>
        <fullName evidence="2">Syndetin C-terminal domain-containing protein</fullName>
    </recommendedName>
</protein>
<evidence type="ECO:0000313" key="3">
    <source>
        <dbReference type="EMBL" id="VEL33704.1"/>
    </source>
</evidence>
<dbReference type="GO" id="GO:1990745">
    <property type="term" value="C:EARP complex"/>
    <property type="evidence" value="ECO:0007669"/>
    <property type="project" value="InterPro"/>
</dbReference>
<gene>
    <name evidence="3" type="ORF">PXEA_LOCUS27144</name>
</gene>
<evidence type="ECO:0000313" key="4">
    <source>
        <dbReference type="Proteomes" id="UP000784294"/>
    </source>
</evidence>
<dbReference type="InterPro" id="IPR040047">
    <property type="entry name" value="VPS50"/>
</dbReference>
<dbReference type="GO" id="GO:0042147">
    <property type="term" value="P:retrograde transport, endosome to Golgi"/>
    <property type="evidence" value="ECO:0007669"/>
    <property type="project" value="InterPro"/>
</dbReference>
<dbReference type="Pfam" id="PF10474">
    <property type="entry name" value="Syndetin_C"/>
    <property type="match status" value="1"/>
</dbReference>
<dbReference type="OrthoDB" id="10263345at2759"/>
<name>A0A3S5ACY1_9PLAT</name>
<evidence type="ECO:0000259" key="2">
    <source>
        <dbReference type="Pfam" id="PF10474"/>
    </source>
</evidence>
<feature type="compositionally biased region" description="Low complexity" evidence="1">
    <location>
        <begin position="8"/>
        <end position="23"/>
    </location>
</feature>
<accession>A0A3S5ACY1</accession>
<dbReference type="GO" id="GO:0000149">
    <property type="term" value="F:SNARE binding"/>
    <property type="evidence" value="ECO:0007669"/>
    <property type="project" value="TreeGrafter"/>
</dbReference>
<organism evidence="3 4">
    <name type="scientific">Protopolystoma xenopodis</name>
    <dbReference type="NCBI Taxonomy" id="117903"/>
    <lineage>
        <taxon>Eukaryota</taxon>
        <taxon>Metazoa</taxon>
        <taxon>Spiralia</taxon>
        <taxon>Lophotrochozoa</taxon>
        <taxon>Platyhelminthes</taxon>
        <taxon>Monogenea</taxon>
        <taxon>Polyopisthocotylea</taxon>
        <taxon>Polystomatidea</taxon>
        <taxon>Polystomatidae</taxon>
        <taxon>Protopolystoma</taxon>
    </lineage>
</organism>
<dbReference type="PANTHER" id="PTHR13258:SF0">
    <property type="entry name" value="SYNDETIN"/>
    <property type="match status" value="1"/>
</dbReference>
<dbReference type="GO" id="GO:0005829">
    <property type="term" value="C:cytosol"/>
    <property type="evidence" value="ECO:0007669"/>
    <property type="project" value="GOC"/>
</dbReference>
<dbReference type="AlphaFoldDB" id="A0A3S5ACY1"/>
<evidence type="ECO:0000256" key="1">
    <source>
        <dbReference type="SAM" id="MobiDB-lite"/>
    </source>
</evidence>
<feature type="domain" description="Syndetin C-terminal" evidence="2">
    <location>
        <begin position="188"/>
        <end position="344"/>
    </location>
</feature>
<feature type="region of interest" description="Disordered" evidence="1">
    <location>
        <begin position="1"/>
        <end position="23"/>
    </location>
</feature>
<comment type="caution">
    <text evidence="3">The sequence shown here is derived from an EMBL/GenBank/DDBJ whole genome shotgun (WGS) entry which is preliminary data.</text>
</comment>
<dbReference type="InterPro" id="IPR019514">
    <property type="entry name" value="Syndetin_C"/>
</dbReference>
<sequence length="368" mass="38344">MRIKSAHTSSITPSVTSTPRPSRVSLTVNRMFSSITDTGSITNESFSATDPSQSVIGGGGTSEGSVTGAGIVSASDNFAAIGNSGNGSIVELSGEALPRLVSPEEWLVYRIAKGGCTDRRQPGARMARPPKPTAVVATAVSSVINRRLVSGPVIGGESVAAIASRSNTGGFEGGGKRGNFSGLGGSGISWAAKEVATAPSDYVSDIEALFEQLKSDLHEVADLRLGLPLVSQRGLVWYGLLHRIAELLLDGLAGVSICSDEGRARMLLDVQTIAQFGEMASGIKPFPNLVLITDFVQAYYVPVAAWDSWLLSNSLRYTRTQLVGLAGCLSRGDRRLRQRLIVSVDALQTGSNTLSGSGIPGPSVPGIS</sequence>
<feature type="compositionally biased region" description="Polar residues" evidence="1">
    <location>
        <begin position="39"/>
        <end position="55"/>
    </location>
</feature>
<dbReference type="GO" id="GO:0032456">
    <property type="term" value="P:endocytic recycling"/>
    <property type="evidence" value="ECO:0007669"/>
    <property type="project" value="InterPro"/>
</dbReference>
<dbReference type="EMBL" id="CAAALY010246250">
    <property type="protein sequence ID" value="VEL33704.1"/>
    <property type="molecule type" value="Genomic_DNA"/>
</dbReference>
<keyword evidence="4" id="KW-1185">Reference proteome</keyword>
<reference evidence="3" key="1">
    <citation type="submission" date="2018-11" db="EMBL/GenBank/DDBJ databases">
        <authorList>
            <consortium name="Pathogen Informatics"/>
        </authorList>
    </citation>
    <scope>NUCLEOTIDE SEQUENCE</scope>
</reference>
<feature type="region of interest" description="Disordered" evidence="1">
    <location>
        <begin position="39"/>
        <end position="62"/>
    </location>
</feature>
<dbReference type="Proteomes" id="UP000784294">
    <property type="component" value="Unassembled WGS sequence"/>
</dbReference>
<dbReference type="PANTHER" id="PTHR13258">
    <property type="entry name" value="SYNDETIN"/>
    <property type="match status" value="1"/>
</dbReference>